<evidence type="ECO:0000256" key="7">
    <source>
        <dbReference type="ARBA" id="ARBA00022676"/>
    </source>
</evidence>
<evidence type="ECO:0000256" key="1">
    <source>
        <dbReference type="ARBA" id="ARBA00002624"/>
    </source>
</evidence>
<evidence type="ECO:0000256" key="8">
    <source>
        <dbReference type="ARBA" id="ARBA00022679"/>
    </source>
</evidence>
<keyword evidence="5" id="KW-0121">Carboxypeptidase</keyword>
<evidence type="ECO:0000256" key="5">
    <source>
        <dbReference type="ARBA" id="ARBA00022645"/>
    </source>
</evidence>
<keyword evidence="17" id="KW-1133">Transmembrane helix</keyword>
<proteinExistence type="predicted"/>
<evidence type="ECO:0000256" key="10">
    <source>
        <dbReference type="ARBA" id="ARBA00022968"/>
    </source>
</evidence>
<dbReference type="InterPro" id="IPR050396">
    <property type="entry name" value="Glycosyltr_51/Transpeptidase"/>
</dbReference>
<dbReference type="InterPro" id="IPR001264">
    <property type="entry name" value="Glyco_trans_51"/>
</dbReference>
<keyword evidence="11" id="KW-0046">Antibiotic resistance</keyword>
<gene>
    <name evidence="20" type="ORF">OCV43_02570</name>
</gene>
<dbReference type="Pfam" id="PF00905">
    <property type="entry name" value="Transpeptidase"/>
    <property type="match status" value="1"/>
</dbReference>
<dbReference type="Gene3D" id="1.10.3810.10">
    <property type="entry name" value="Biosynthetic peptidoglycan transglycosylase-like"/>
    <property type="match status" value="1"/>
</dbReference>
<keyword evidence="9" id="KW-0378">Hydrolase</keyword>
<keyword evidence="7" id="KW-0328">Glycosyltransferase</keyword>
<evidence type="ECO:0000256" key="13">
    <source>
        <dbReference type="ARBA" id="ARBA00034000"/>
    </source>
</evidence>
<evidence type="ECO:0000256" key="12">
    <source>
        <dbReference type="ARBA" id="ARBA00023268"/>
    </source>
</evidence>
<reference evidence="20 21" key="1">
    <citation type="journal article" date="2021" name="ISME Commun">
        <title>Automated analysis of genomic sequences facilitates high-throughput and comprehensive description of bacteria.</title>
        <authorList>
            <person name="Hitch T.C.A."/>
        </authorList>
    </citation>
    <scope>NUCLEOTIDE SEQUENCE [LARGE SCALE GENOMIC DNA]</scope>
    <source>
        <strain evidence="20 21">Sanger_19</strain>
    </source>
</reference>
<keyword evidence="8" id="KW-0808">Transferase</keyword>
<evidence type="ECO:0000256" key="9">
    <source>
        <dbReference type="ARBA" id="ARBA00022801"/>
    </source>
</evidence>
<dbReference type="EC" id="3.4.16.4" evidence="3"/>
<evidence type="ECO:0000259" key="19">
    <source>
        <dbReference type="Pfam" id="PF00912"/>
    </source>
</evidence>
<comment type="function">
    <text evidence="1">Cell wall formation. Synthesis of cross-linked peptidoglycan from the lipid intermediates. The enzyme has a penicillin-insensitive transglycosylase N-terminal domain (formation of linear glycan strands) and a penicillin-sensitive transpeptidase C-terminal domain (cross-linking of the peptide subunits).</text>
</comment>
<evidence type="ECO:0000256" key="6">
    <source>
        <dbReference type="ARBA" id="ARBA00022670"/>
    </source>
</evidence>
<evidence type="ECO:0000256" key="2">
    <source>
        <dbReference type="ARBA" id="ARBA00004401"/>
    </source>
</evidence>
<dbReference type="EC" id="2.4.99.28" evidence="14"/>
<comment type="catalytic activity">
    <reaction evidence="15">
        <text>[GlcNAc-(1-&gt;4)-Mur2Ac(oyl-L-Ala-gamma-D-Glu-L-Lys-D-Ala-D-Ala)](n)-di-trans,octa-cis-undecaprenyl diphosphate + beta-D-GlcNAc-(1-&gt;4)-Mur2Ac(oyl-L-Ala-gamma-D-Glu-L-Lys-D-Ala-D-Ala)-di-trans,octa-cis-undecaprenyl diphosphate = [GlcNAc-(1-&gt;4)-Mur2Ac(oyl-L-Ala-gamma-D-Glu-L-Lys-D-Ala-D-Ala)](n+1)-di-trans,octa-cis-undecaprenyl diphosphate + di-trans,octa-cis-undecaprenyl diphosphate + H(+)</text>
        <dbReference type="Rhea" id="RHEA:23708"/>
        <dbReference type="Rhea" id="RHEA-COMP:9602"/>
        <dbReference type="Rhea" id="RHEA-COMP:9603"/>
        <dbReference type="ChEBI" id="CHEBI:15378"/>
        <dbReference type="ChEBI" id="CHEBI:58405"/>
        <dbReference type="ChEBI" id="CHEBI:60033"/>
        <dbReference type="ChEBI" id="CHEBI:78435"/>
        <dbReference type="EC" id="2.4.99.28"/>
    </reaction>
</comment>
<dbReference type="InterPro" id="IPR012338">
    <property type="entry name" value="Beta-lactam/transpept-like"/>
</dbReference>
<organism evidence="20 21">
    <name type="scientific">Roseburia amylophila</name>
    <dbReference type="NCBI Taxonomy" id="2981794"/>
    <lineage>
        <taxon>Bacteria</taxon>
        <taxon>Bacillati</taxon>
        <taxon>Bacillota</taxon>
        <taxon>Clostridia</taxon>
        <taxon>Lachnospirales</taxon>
        <taxon>Lachnospiraceae</taxon>
        <taxon>Roseburia</taxon>
    </lineage>
</organism>
<dbReference type="EMBL" id="JAOQKI010000003">
    <property type="protein sequence ID" value="MCU6716161.1"/>
    <property type="molecule type" value="Genomic_DNA"/>
</dbReference>
<evidence type="ECO:0000256" key="15">
    <source>
        <dbReference type="ARBA" id="ARBA00049902"/>
    </source>
</evidence>
<accession>A0ABT2SB49</accession>
<keyword evidence="21" id="KW-1185">Reference proteome</keyword>
<evidence type="ECO:0000256" key="4">
    <source>
        <dbReference type="ARBA" id="ARBA00018638"/>
    </source>
</evidence>
<protein>
    <recommendedName>
        <fullName evidence="4">Penicillin-binding protein 1A</fullName>
        <ecNumber evidence="14">2.4.99.28</ecNumber>
        <ecNumber evidence="3">3.4.16.4</ecNumber>
    </recommendedName>
</protein>
<dbReference type="SUPFAM" id="SSF53955">
    <property type="entry name" value="Lysozyme-like"/>
    <property type="match status" value="1"/>
</dbReference>
<evidence type="ECO:0000256" key="16">
    <source>
        <dbReference type="SAM" id="MobiDB-lite"/>
    </source>
</evidence>
<dbReference type="SUPFAM" id="SSF56601">
    <property type="entry name" value="beta-lactamase/transpeptidase-like"/>
    <property type="match status" value="1"/>
</dbReference>
<evidence type="ECO:0000256" key="11">
    <source>
        <dbReference type="ARBA" id="ARBA00023251"/>
    </source>
</evidence>
<comment type="subcellular location">
    <subcellularLocation>
        <location evidence="2">Cell membrane</location>
        <topology evidence="2">Single-pass type II membrane protein</topology>
    </subcellularLocation>
</comment>
<dbReference type="RefSeq" id="WP_262623342.1">
    <property type="nucleotide sequence ID" value="NZ_JAOQKI010000003.1"/>
</dbReference>
<evidence type="ECO:0000256" key="14">
    <source>
        <dbReference type="ARBA" id="ARBA00044770"/>
    </source>
</evidence>
<keyword evidence="17" id="KW-0472">Membrane</keyword>
<dbReference type="InterPro" id="IPR023346">
    <property type="entry name" value="Lysozyme-like_dom_sf"/>
</dbReference>
<evidence type="ECO:0000256" key="3">
    <source>
        <dbReference type="ARBA" id="ARBA00012448"/>
    </source>
</evidence>
<comment type="caution">
    <text evidence="20">The sequence shown here is derived from an EMBL/GenBank/DDBJ whole genome shotgun (WGS) entry which is preliminary data.</text>
</comment>
<feature type="domain" description="Glycosyl transferase family 51" evidence="19">
    <location>
        <begin position="81"/>
        <end position="253"/>
    </location>
</feature>
<evidence type="ECO:0000313" key="20">
    <source>
        <dbReference type="EMBL" id="MCU6716161.1"/>
    </source>
</evidence>
<keyword evidence="10" id="KW-0735">Signal-anchor</keyword>
<feature type="domain" description="Penicillin-binding protein transpeptidase" evidence="18">
    <location>
        <begin position="378"/>
        <end position="624"/>
    </location>
</feature>
<dbReference type="Gene3D" id="3.40.710.10">
    <property type="entry name" value="DD-peptidase/beta-lactamase superfamily"/>
    <property type="match status" value="1"/>
</dbReference>
<evidence type="ECO:0000313" key="21">
    <source>
        <dbReference type="Proteomes" id="UP001209666"/>
    </source>
</evidence>
<comment type="catalytic activity">
    <reaction evidence="13">
        <text>Preferential cleavage: (Ac)2-L-Lys-D-Ala-|-D-Ala. Also transpeptidation of peptidyl-alanyl moieties that are N-acyl substituents of D-alanine.</text>
        <dbReference type="EC" id="3.4.16.4"/>
    </reaction>
</comment>
<keyword evidence="12" id="KW-0511">Multifunctional enzyme</keyword>
<dbReference type="Proteomes" id="UP001209666">
    <property type="component" value="Unassembled WGS sequence"/>
</dbReference>
<dbReference type="NCBIfam" id="TIGR02074">
    <property type="entry name" value="PBP_1a_fam"/>
    <property type="match status" value="1"/>
</dbReference>
<dbReference type="Pfam" id="PF00912">
    <property type="entry name" value="Transgly"/>
    <property type="match status" value="1"/>
</dbReference>
<dbReference type="InterPro" id="IPR036950">
    <property type="entry name" value="PBP_transglycosylase"/>
</dbReference>
<dbReference type="PANTHER" id="PTHR32282:SF33">
    <property type="entry name" value="PEPTIDOGLYCAN GLYCOSYLTRANSFERASE"/>
    <property type="match status" value="1"/>
</dbReference>
<keyword evidence="17" id="KW-0812">Transmembrane</keyword>
<sequence length="703" mass="79306">MSHKEKKKRKKKYRGFWLFVKLQIVLILLVIGGLAYYYFGGYASQVSAMHEEAVRFVKESTKDTFRAEQTSQVYDVNGTRIMSLRGTKDVSYLTSDEIPEEVKEAMVSIEDKKFYSHGGIDFKAIIRAVWAMVRNGEVTQGGSTITQQLARTIFLNNDRTWQRKMEEIFIATELEKKYTKDEILEFYLNNIYFGNGYYGIQAASRGYFDTDVSFLSLSQMAYLCAIPNNPTMYNPYKNPDNTLGRRDRILKNMYEDGKISRREYKDARQETIVLSTAEPTKRYDAVETYACYCATRALMEQQGFEFRTDFSSEEDRKTYEDAYQEQYKTCEQSLYTGGYRIYTSIDLNMEEQLQNAVDEKLQDFTDVNEEGIYTLQSAAVCIDNETGFVKAVVGGRSQEYDGHMLNRAYQSYRQPGSAIKPLIVYTPALERGYTPDTVVEDAPIEDGPENASGRYLGSVTLRYAVENSINTVAWNLLEEMTPVTGISYLKEMNFAKLSPEDERPAASLGGFTNGVSPVEMAAAYATIENDGKYREPTCIVEIQDADGNAIYQKIVDEKQVYKTNAARWMTNILEGVLTQGTAKGMALSETASAAKTGTTNSNKDGWFVGYTKYYTTSVWVGYDIPAELPGLTGASYPGEIWYDYMENLHKELPYADFVAPLGTGNDADAESGTDVTEGNAAENDTIENDTTGDNTAPAEEERR</sequence>
<name>A0ABT2SB49_9FIRM</name>
<keyword evidence="6" id="KW-0645">Protease</keyword>
<dbReference type="PANTHER" id="PTHR32282">
    <property type="entry name" value="BINDING PROTEIN TRANSPEPTIDASE, PUTATIVE-RELATED"/>
    <property type="match status" value="1"/>
</dbReference>
<evidence type="ECO:0000256" key="17">
    <source>
        <dbReference type="SAM" id="Phobius"/>
    </source>
</evidence>
<feature type="region of interest" description="Disordered" evidence="16">
    <location>
        <begin position="664"/>
        <end position="703"/>
    </location>
</feature>
<dbReference type="InterPro" id="IPR001460">
    <property type="entry name" value="PCN-bd_Tpept"/>
</dbReference>
<evidence type="ECO:0000259" key="18">
    <source>
        <dbReference type="Pfam" id="PF00905"/>
    </source>
</evidence>
<feature type="transmembrane region" description="Helical" evidence="17">
    <location>
        <begin position="16"/>
        <end position="39"/>
    </location>
</feature>